<evidence type="ECO:0000256" key="1">
    <source>
        <dbReference type="ARBA" id="ARBA00022485"/>
    </source>
</evidence>
<keyword evidence="3 6" id="KW-0479">Metal-binding</keyword>
<dbReference type="InterPro" id="IPR016431">
    <property type="entry name" value="Pyrv-formate_lyase-activ_prd"/>
</dbReference>
<protein>
    <submittedName>
        <fullName evidence="8">AmmeMemoRadiSam system radical SAM enzyme</fullName>
    </submittedName>
</protein>
<evidence type="ECO:0000256" key="6">
    <source>
        <dbReference type="PIRSR" id="PIRSR004869-50"/>
    </source>
</evidence>
<dbReference type="NCBIfam" id="TIGR04337">
    <property type="entry name" value="AmmeMemoSam_rS"/>
    <property type="match status" value="1"/>
</dbReference>
<feature type="binding site" evidence="6">
    <location>
        <position position="92"/>
    </location>
    <ligand>
        <name>[4Fe-4S] cluster</name>
        <dbReference type="ChEBI" id="CHEBI:49883"/>
        <note>4Fe-4S-S-AdoMet</note>
    </ligand>
</feature>
<dbReference type="Proteomes" id="UP001199296">
    <property type="component" value="Unassembled WGS sequence"/>
</dbReference>
<gene>
    <name evidence="8" type="primary">amrS</name>
    <name evidence="8" type="ORF">LJ207_06890</name>
</gene>
<feature type="binding site" evidence="6">
    <location>
        <position position="85"/>
    </location>
    <ligand>
        <name>[4Fe-4S] cluster</name>
        <dbReference type="ChEBI" id="CHEBI:49883"/>
        <note>4Fe-4S-S-AdoMet</note>
    </ligand>
</feature>
<dbReference type="InterPro" id="IPR058240">
    <property type="entry name" value="rSAM_sf"/>
</dbReference>
<dbReference type="EMBL" id="JAJFAT010000008">
    <property type="protein sequence ID" value="MCC3145046.1"/>
    <property type="molecule type" value="Genomic_DNA"/>
</dbReference>
<dbReference type="PANTHER" id="PTHR30352:SF5">
    <property type="entry name" value="PYRUVATE FORMATE-LYASE 1-ACTIVATING ENZYME"/>
    <property type="match status" value="1"/>
</dbReference>
<dbReference type="PROSITE" id="PS51918">
    <property type="entry name" value="RADICAL_SAM"/>
    <property type="match status" value="1"/>
</dbReference>
<keyword evidence="5 6" id="KW-0411">Iron-sulfur</keyword>
<dbReference type="GO" id="GO:0046872">
    <property type="term" value="F:metal ion binding"/>
    <property type="evidence" value="ECO:0007669"/>
    <property type="project" value="UniProtKB-KW"/>
</dbReference>
<dbReference type="Gene3D" id="3.20.20.70">
    <property type="entry name" value="Aldolase class I"/>
    <property type="match status" value="1"/>
</dbReference>
<accession>A0AAW4WY28</accession>
<reference evidence="8 9" key="1">
    <citation type="submission" date="2021-10" db="EMBL/GenBank/DDBJ databases">
        <authorList>
            <person name="Grouzdev D.S."/>
            <person name="Pantiukh K.S."/>
            <person name="Krutkina M.S."/>
        </authorList>
    </citation>
    <scope>NUCLEOTIDE SEQUENCE [LARGE SCALE GENOMIC DNA]</scope>
    <source>
        <strain evidence="8 9">Z-7514</strain>
    </source>
</reference>
<dbReference type="InterPro" id="IPR006638">
    <property type="entry name" value="Elp3/MiaA/NifB-like_rSAM"/>
</dbReference>
<dbReference type="SFLD" id="SFLDS00029">
    <property type="entry name" value="Radical_SAM"/>
    <property type="match status" value="1"/>
</dbReference>
<dbReference type="PIRSF" id="PIRSF004869">
    <property type="entry name" value="PflX_prd"/>
    <property type="match status" value="1"/>
</dbReference>
<dbReference type="CDD" id="cd01335">
    <property type="entry name" value="Radical_SAM"/>
    <property type="match status" value="1"/>
</dbReference>
<comment type="caution">
    <text evidence="8">The sequence shown here is derived from an EMBL/GenBank/DDBJ whole genome shotgun (WGS) entry which is preliminary data.</text>
</comment>
<evidence type="ECO:0000313" key="8">
    <source>
        <dbReference type="EMBL" id="MCC3145046.1"/>
    </source>
</evidence>
<evidence type="ECO:0000256" key="5">
    <source>
        <dbReference type="ARBA" id="ARBA00023014"/>
    </source>
</evidence>
<dbReference type="SMART" id="SM00729">
    <property type="entry name" value="Elp3"/>
    <property type="match status" value="1"/>
</dbReference>
<dbReference type="AlphaFoldDB" id="A0AAW4WY28"/>
<dbReference type="RefSeq" id="WP_229345487.1">
    <property type="nucleotide sequence ID" value="NZ_JAJFAT010000008.1"/>
</dbReference>
<evidence type="ECO:0000259" key="7">
    <source>
        <dbReference type="PROSITE" id="PS51918"/>
    </source>
</evidence>
<dbReference type="SFLD" id="SFLDG01101">
    <property type="entry name" value="Uncharacterised_Radical_SAM_Su"/>
    <property type="match status" value="1"/>
</dbReference>
<keyword evidence="9" id="KW-1185">Reference proteome</keyword>
<dbReference type="InterPro" id="IPR013785">
    <property type="entry name" value="Aldolase_TIM"/>
</dbReference>
<dbReference type="GO" id="GO:0003824">
    <property type="term" value="F:catalytic activity"/>
    <property type="evidence" value="ECO:0007669"/>
    <property type="project" value="InterPro"/>
</dbReference>
<evidence type="ECO:0000313" key="9">
    <source>
        <dbReference type="Proteomes" id="UP001199296"/>
    </source>
</evidence>
<keyword evidence="1" id="KW-0004">4Fe-4S</keyword>
<name>A0AAW4WY28_9FIRM</name>
<feature type="binding site" evidence="6">
    <location>
        <position position="89"/>
    </location>
    <ligand>
        <name>[4Fe-4S] cluster</name>
        <dbReference type="ChEBI" id="CHEBI:49883"/>
        <note>4Fe-4S-S-AdoMet</note>
    </ligand>
</feature>
<dbReference type="InterPro" id="IPR034457">
    <property type="entry name" value="Organic_radical-activating"/>
</dbReference>
<dbReference type="InterPro" id="IPR007197">
    <property type="entry name" value="rSAM"/>
</dbReference>
<keyword evidence="4 6" id="KW-0408">Iron</keyword>
<feature type="domain" description="Radical SAM core" evidence="7">
    <location>
        <begin position="70"/>
        <end position="291"/>
    </location>
</feature>
<dbReference type="GO" id="GO:0051539">
    <property type="term" value="F:4 iron, 4 sulfur cluster binding"/>
    <property type="evidence" value="ECO:0007669"/>
    <property type="project" value="UniProtKB-KW"/>
</dbReference>
<proteinExistence type="predicted"/>
<sequence length="330" mass="37676">MTEYQEAKYYSVDQDKQLKCELCPHHCIIKEDKTGICKVRKNIKGELKSLNYGKVSALGVDPIEKKPLYHFHPAKKVLSIGSYGCNMSCSYCQNWQISQQKPPLKDYSPQAIINTAQKKELDLIAYTYSEPTVFYEFMLDTAKLASKKGIKNILVSNGFIEEEPLKELTPYLAAANIDLKSFQDHFYKKHCQGGLDTVKKTIRYLADKIHLEVTTLVISDLNDDLDELQKIFNFLAEIDQDIPLHLSRYYPAYKLDNPATDLNLMEKAYQLAKKDLNNVYLGNVNLENSRDSFCSNCGDKVIKRSGYGVIKNYEAGFCKNCGSKIYGEFE</sequence>
<dbReference type="PANTHER" id="PTHR30352">
    <property type="entry name" value="PYRUVATE FORMATE-LYASE-ACTIVATING ENZYME"/>
    <property type="match status" value="1"/>
</dbReference>
<dbReference type="SUPFAM" id="SSF102114">
    <property type="entry name" value="Radical SAM enzymes"/>
    <property type="match status" value="1"/>
</dbReference>
<comment type="cofactor">
    <cofactor evidence="6">
        <name>[4Fe-4S] cluster</name>
        <dbReference type="ChEBI" id="CHEBI:49883"/>
    </cofactor>
    <text evidence="6">Binds 1 [4Fe-4S] cluster. The cluster is coordinated with 3 cysteines and an exchangeable S-adenosyl-L-methionine.</text>
</comment>
<dbReference type="InterPro" id="IPR027596">
    <property type="entry name" value="AmmeMemoSam_rS"/>
</dbReference>
<organism evidence="8 9">
    <name type="scientific">Halanaerobium polyolivorans</name>
    <dbReference type="NCBI Taxonomy" id="2886943"/>
    <lineage>
        <taxon>Bacteria</taxon>
        <taxon>Bacillati</taxon>
        <taxon>Bacillota</taxon>
        <taxon>Clostridia</taxon>
        <taxon>Halanaerobiales</taxon>
        <taxon>Halanaerobiaceae</taxon>
        <taxon>Halanaerobium</taxon>
    </lineage>
</organism>
<keyword evidence="2 6" id="KW-0949">S-adenosyl-L-methionine</keyword>
<evidence type="ECO:0000256" key="3">
    <source>
        <dbReference type="ARBA" id="ARBA00022723"/>
    </source>
</evidence>
<evidence type="ECO:0000256" key="2">
    <source>
        <dbReference type="ARBA" id="ARBA00022691"/>
    </source>
</evidence>
<evidence type="ECO:0000256" key="4">
    <source>
        <dbReference type="ARBA" id="ARBA00023004"/>
    </source>
</evidence>
<dbReference type="Pfam" id="PF04055">
    <property type="entry name" value="Radical_SAM"/>
    <property type="match status" value="1"/>
</dbReference>